<dbReference type="RefSeq" id="XP_067756358.1">
    <property type="nucleotide sequence ID" value="XM_067900174.1"/>
</dbReference>
<evidence type="ECO:0000256" key="1">
    <source>
        <dbReference type="SAM" id="MobiDB-lite"/>
    </source>
</evidence>
<feature type="region of interest" description="Disordered" evidence="1">
    <location>
        <begin position="26"/>
        <end position="58"/>
    </location>
</feature>
<reference evidence="2 3" key="1">
    <citation type="submission" date="2021-02" db="EMBL/GenBank/DDBJ databases">
        <title>Porcisia hertigi Genome sequencing and assembly.</title>
        <authorList>
            <person name="Almutairi H."/>
            <person name="Gatherer D."/>
        </authorList>
    </citation>
    <scope>NUCLEOTIDE SEQUENCE [LARGE SCALE GENOMIC DNA]</scope>
    <source>
        <strain evidence="2 3">C119</strain>
    </source>
</reference>
<dbReference type="KEGG" id="phet:94290251"/>
<sequence length="58" mass="6250">MRQASAASGLNLLTYINQRSTLVMKRGGKTPCRPRTPLSVRNKAMASSTAKRPCSGQT</sequence>
<gene>
    <name evidence="2" type="ORF">JKF63_04181</name>
</gene>
<dbReference type="EMBL" id="JAFJZO010000026">
    <property type="protein sequence ID" value="KAG5501911.1"/>
    <property type="molecule type" value="Genomic_DNA"/>
</dbReference>
<keyword evidence="3" id="KW-1185">Reference proteome</keyword>
<comment type="caution">
    <text evidence="2">The sequence shown here is derived from an EMBL/GenBank/DDBJ whole genome shotgun (WGS) entry which is preliminary data.</text>
</comment>
<protein>
    <submittedName>
        <fullName evidence="2">Uncharacterized protein</fullName>
    </submittedName>
</protein>
<evidence type="ECO:0000313" key="3">
    <source>
        <dbReference type="Proteomes" id="UP000674318"/>
    </source>
</evidence>
<proteinExistence type="predicted"/>
<dbReference type="GeneID" id="94290251"/>
<dbReference type="AlphaFoldDB" id="A0A836INK3"/>
<accession>A0A836INK3</accession>
<feature type="compositionally biased region" description="Polar residues" evidence="1">
    <location>
        <begin position="45"/>
        <end position="58"/>
    </location>
</feature>
<evidence type="ECO:0000313" key="2">
    <source>
        <dbReference type="EMBL" id="KAG5501911.1"/>
    </source>
</evidence>
<organism evidence="2 3">
    <name type="scientific">Porcisia hertigi</name>
    <dbReference type="NCBI Taxonomy" id="2761500"/>
    <lineage>
        <taxon>Eukaryota</taxon>
        <taxon>Discoba</taxon>
        <taxon>Euglenozoa</taxon>
        <taxon>Kinetoplastea</taxon>
        <taxon>Metakinetoplastina</taxon>
        <taxon>Trypanosomatida</taxon>
        <taxon>Trypanosomatidae</taxon>
        <taxon>Leishmaniinae</taxon>
        <taxon>Porcisia</taxon>
    </lineage>
</organism>
<name>A0A836INK3_9TRYP</name>
<dbReference type="Proteomes" id="UP000674318">
    <property type="component" value="Unassembled WGS sequence"/>
</dbReference>